<evidence type="ECO:0000313" key="3">
    <source>
        <dbReference type="Proteomes" id="UP001162483"/>
    </source>
</evidence>
<reference evidence="2" key="1">
    <citation type="submission" date="2023-05" db="EMBL/GenBank/DDBJ databases">
        <authorList>
            <person name="Stuckert A."/>
        </authorList>
    </citation>
    <scope>NUCLEOTIDE SEQUENCE</scope>
</reference>
<dbReference type="Proteomes" id="UP001162483">
    <property type="component" value="Unassembled WGS sequence"/>
</dbReference>
<name>A0ABN9AX51_9NEOB</name>
<accession>A0ABN9AX51</accession>
<keyword evidence="3" id="KW-1185">Reference proteome</keyword>
<protein>
    <submittedName>
        <fullName evidence="2">Uncharacterized protein</fullName>
    </submittedName>
</protein>
<feature type="region of interest" description="Disordered" evidence="1">
    <location>
        <begin position="23"/>
        <end position="44"/>
    </location>
</feature>
<evidence type="ECO:0000313" key="2">
    <source>
        <dbReference type="EMBL" id="CAI9540073.1"/>
    </source>
</evidence>
<gene>
    <name evidence="2" type="ORF">SPARVUS_LOCUS1679413</name>
</gene>
<proteinExistence type="predicted"/>
<sequence>MNIQIQVHLWGSEVQSRANQYVTHRGHPSTREATLDPRYLSSSC</sequence>
<comment type="caution">
    <text evidence="2">The sequence shown here is derived from an EMBL/GenBank/DDBJ whole genome shotgun (WGS) entry which is preliminary data.</text>
</comment>
<evidence type="ECO:0000256" key="1">
    <source>
        <dbReference type="SAM" id="MobiDB-lite"/>
    </source>
</evidence>
<organism evidence="2 3">
    <name type="scientific">Staurois parvus</name>
    <dbReference type="NCBI Taxonomy" id="386267"/>
    <lineage>
        <taxon>Eukaryota</taxon>
        <taxon>Metazoa</taxon>
        <taxon>Chordata</taxon>
        <taxon>Craniata</taxon>
        <taxon>Vertebrata</taxon>
        <taxon>Euteleostomi</taxon>
        <taxon>Amphibia</taxon>
        <taxon>Batrachia</taxon>
        <taxon>Anura</taxon>
        <taxon>Neobatrachia</taxon>
        <taxon>Ranoidea</taxon>
        <taxon>Ranidae</taxon>
        <taxon>Staurois</taxon>
    </lineage>
</organism>
<dbReference type="EMBL" id="CATNWA010001385">
    <property type="protein sequence ID" value="CAI9540073.1"/>
    <property type="molecule type" value="Genomic_DNA"/>
</dbReference>